<evidence type="ECO:0000256" key="1">
    <source>
        <dbReference type="SAM" id="SignalP"/>
    </source>
</evidence>
<evidence type="ECO:0008006" key="4">
    <source>
        <dbReference type="Google" id="ProtNLM"/>
    </source>
</evidence>
<reference evidence="2" key="1">
    <citation type="submission" date="2009-02" db="EMBL/GenBank/DDBJ databases">
        <title>The Genome Sequence of Ajellomyces capsulatus strain G186AR.</title>
        <authorList>
            <consortium name="The Broad Institute Genome Sequencing Platform"/>
            <person name="Champion M."/>
            <person name="Cuomo C."/>
            <person name="Ma L.-J."/>
            <person name="Henn M.R."/>
            <person name="Sil A."/>
            <person name="Goldman B."/>
            <person name="Young S.K."/>
            <person name="Kodira C.D."/>
            <person name="Zeng Q."/>
            <person name="Koehrsen M."/>
            <person name="Alvarado L."/>
            <person name="Berlin A."/>
            <person name="Borenstein D."/>
            <person name="Chen Z."/>
            <person name="Engels R."/>
            <person name="Freedman E."/>
            <person name="Gellesch M."/>
            <person name="Goldberg J."/>
            <person name="Griggs A."/>
            <person name="Gujja S."/>
            <person name="Heiman D."/>
            <person name="Hepburn T."/>
            <person name="Howarth C."/>
            <person name="Jen D."/>
            <person name="Larson L."/>
            <person name="Lewis B."/>
            <person name="Mehta T."/>
            <person name="Park D."/>
            <person name="Pearson M."/>
            <person name="Roberts A."/>
            <person name="Saif S."/>
            <person name="Shea T."/>
            <person name="Shenoy N."/>
            <person name="Sisk P."/>
            <person name="Stolte C."/>
            <person name="Sykes S."/>
            <person name="Walk T."/>
            <person name="White J."/>
            <person name="Yandava C."/>
            <person name="Klein B."/>
            <person name="McEwen J.G."/>
            <person name="Puccia R."/>
            <person name="Goldman G.H."/>
            <person name="Felipe M.S."/>
            <person name="Nino-Vega G."/>
            <person name="San-Blas G."/>
            <person name="Taylor J."/>
            <person name="Mendoza L."/>
            <person name="Galagan J."/>
            <person name="Nusbaum C."/>
            <person name="Birren B."/>
        </authorList>
    </citation>
    <scope>NUCLEOTIDE SEQUENCE</scope>
    <source>
        <strain evidence="2">G186AR</strain>
    </source>
</reference>
<dbReference type="HOGENOM" id="CLU_2145145_0_0_1"/>
<dbReference type="Proteomes" id="UP000001631">
    <property type="component" value="Unassembled WGS sequence"/>
</dbReference>
<dbReference type="GeneID" id="69037923"/>
<gene>
    <name evidence="2" type="ORF">HCBG_04907</name>
</gene>
<feature type="signal peptide" evidence="1">
    <location>
        <begin position="1"/>
        <end position="16"/>
    </location>
</feature>
<sequence>MYLFLWFFSFLNLARCTLLALVPVGPLQVNSRKCRLTSAAWSNLRKRVRKQITSQTDILVGSSLVWQPASQPADCLLLNGDHSTFLNLRDLFSEKVISRITPGVDDLQRRHC</sequence>
<feature type="chain" id="PRO_5002901315" description="Secreted protein" evidence="1">
    <location>
        <begin position="17"/>
        <end position="112"/>
    </location>
</feature>
<accession>C0NP27</accession>
<dbReference type="AlphaFoldDB" id="C0NP27"/>
<proteinExistence type="predicted"/>
<dbReference type="RefSeq" id="XP_045287168.1">
    <property type="nucleotide sequence ID" value="XM_045431956.1"/>
</dbReference>
<organism evidence="2 3">
    <name type="scientific">Ajellomyces capsulatus (strain G186AR / H82 / ATCC MYA-2454 / RMSCC 2432)</name>
    <name type="common">Darling's disease fungus</name>
    <name type="synonym">Histoplasma capsulatum</name>
    <dbReference type="NCBI Taxonomy" id="447093"/>
    <lineage>
        <taxon>Eukaryota</taxon>
        <taxon>Fungi</taxon>
        <taxon>Dikarya</taxon>
        <taxon>Ascomycota</taxon>
        <taxon>Pezizomycotina</taxon>
        <taxon>Eurotiomycetes</taxon>
        <taxon>Eurotiomycetidae</taxon>
        <taxon>Onygenales</taxon>
        <taxon>Ajellomycetaceae</taxon>
        <taxon>Histoplasma</taxon>
    </lineage>
</organism>
<name>C0NP27_AJECG</name>
<protein>
    <recommendedName>
        <fullName evidence="4">Secreted protein</fullName>
    </recommendedName>
</protein>
<dbReference type="EMBL" id="GG663368">
    <property type="protein sequence ID" value="EEH06687.1"/>
    <property type="molecule type" value="Genomic_DNA"/>
</dbReference>
<dbReference type="InParanoid" id="C0NP27"/>
<evidence type="ECO:0000313" key="3">
    <source>
        <dbReference type="Proteomes" id="UP000001631"/>
    </source>
</evidence>
<evidence type="ECO:0000313" key="2">
    <source>
        <dbReference type="EMBL" id="EEH06687.1"/>
    </source>
</evidence>
<keyword evidence="1" id="KW-0732">Signal</keyword>
<keyword evidence="3" id="KW-1185">Reference proteome</keyword>